<evidence type="ECO:0000313" key="4">
    <source>
        <dbReference type="Proteomes" id="UP001320209"/>
    </source>
</evidence>
<protein>
    <recommendedName>
        <fullName evidence="5">Thioredoxin-like fold domain-containing protein</fullName>
    </recommendedName>
</protein>
<feature type="compositionally biased region" description="Basic and acidic residues" evidence="1">
    <location>
        <begin position="289"/>
        <end position="329"/>
    </location>
</feature>
<evidence type="ECO:0000256" key="1">
    <source>
        <dbReference type="SAM" id="MobiDB-lite"/>
    </source>
</evidence>
<keyword evidence="4" id="KW-1185">Reference proteome</keyword>
<accession>A0ABM7V987</accession>
<keyword evidence="2" id="KW-0732">Signal</keyword>
<feature type="chain" id="PRO_5045826019" description="Thioredoxin-like fold domain-containing protein" evidence="2">
    <location>
        <begin position="28"/>
        <end position="329"/>
    </location>
</feature>
<evidence type="ECO:0000313" key="3">
    <source>
        <dbReference type="EMBL" id="BDB96063.1"/>
    </source>
</evidence>
<feature type="signal peptide" evidence="2">
    <location>
        <begin position="1"/>
        <end position="27"/>
    </location>
</feature>
<dbReference type="Proteomes" id="UP001320209">
    <property type="component" value="Chromosome"/>
</dbReference>
<dbReference type="Gene3D" id="3.40.30.10">
    <property type="entry name" value="Glutaredoxin"/>
    <property type="match status" value="1"/>
</dbReference>
<dbReference type="RefSeq" id="WP_236865461.1">
    <property type="nucleotide sequence ID" value="NZ_AP025225.1"/>
</dbReference>
<gene>
    <name evidence="3" type="ORF">HYD_1960</name>
</gene>
<dbReference type="SUPFAM" id="SSF52833">
    <property type="entry name" value="Thioredoxin-like"/>
    <property type="match status" value="1"/>
</dbReference>
<dbReference type="InterPro" id="IPR036249">
    <property type="entry name" value="Thioredoxin-like_sf"/>
</dbReference>
<organism evidence="3 4">
    <name type="scientific">Candidatus Hydrogenosomobacter endosymbioticus</name>
    <dbReference type="NCBI Taxonomy" id="2558174"/>
    <lineage>
        <taxon>Bacteria</taxon>
        <taxon>Pseudomonadati</taxon>
        <taxon>Pseudomonadota</taxon>
        <taxon>Alphaproteobacteria</taxon>
        <taxon>Holosporales</taxon>
        <taxon>Holosporaceae</taxon>
        <taxon>Candidatus Hydrogenosomobacter</taxon>
    </lineage>
</organism>
<sequence length="329" mass="37311">MNTTISQRVFLLAASVFVTVSYSGSHAASKEKSISKEKSTPYSQLTEKRPLTAAEFLFRNVIKEHPSGKFMDFYGDVQKAPMVFVYYISMICPDCIKCYLEIFPKLIASKEFKEKKFALVVVDHPYDRLSMNLTAFAWSAKKTLASDIRKILFTELRDNKKLTEAVEKKDEKTIYAMCKEVLLKNIKHPEDKPLIENAMQNEELLRIIFDARVRNRMSPLSINGVPTAFFVSKKGEAPSSWKVIEMKSPSDGAEIVSLVKENSKAEIVPSQPKEKLIPNCNDEPNSKNATDKTSAEPEKKGRVRSIVDKLKEKTNETKNTEAKKEQAIK</sequence>
<evidence type="ECO:0008006" key="5">
    <source>
        <dbReference type="Google" id="ProtNLM"/>
    </source>
</evidence>
<feature type="region of interest" description="Disordered" evidence="1">
    <location>
        <begin position="266"/>
        <end position="329"/>
    </location>
</feature>
<reference evidence="3" key="1">
    <citation type="submission" date="2021-10" db="EMBL/GenBank/DDBJ databases">
        <title>Genome Sequence of The Candidatus Hydrogeosomobacter endosymbioticus, an Intracellular Bacterial Symbiont of the Anaerobic Ciliate GW7.</title>
        <authorList>
            <person name="Shiohama Y."/>
            <person name="Shinzato N."/>
        </authorList>
    </citation>
    <scope>NUCLEOTIDE SEQUENCE [LARGE SCALE GENOMIC DNA]</scope>
    <source>
        <strain evidence="3">200920</strain>
    </source>
</reference>
<proteinExistence type="predicted"/>
<evidence type="ECO:0000256" key="2">
    <source>
        <dbReference type="SAM" id="SignalP"/>
    </source>
</evidence>
<dbReference type="EMBL" id="AP025225">
    <property type="protein sequence ID" value="BDB96063.1"/>
    <property type="molecule type" value="Genomic_DNA"/>
</dbReference>
<name>A0ABM7V987_9PROT</name>